<dbReference type="OrthoDB" id="7400989at2"/>
<feature type="transmembrane region" description="Helical" evidence="6">
    <location>
        <begin position="219"/>
        <end position="240"/>
    </location>
</feature>
<dbReference type="GO" id="GO:0016020">
    <property type="term" value="C:membrane"/>
    <property type="evidence" value="ECO:0007669"/>
    <property type="project" value="UniProtKB-SubCell"/>
</dbReference>
<keyword evidence="3 6" id="KW-0812">Transmembrane</keyword>
<feature type="transmembrane region" description="Helical" evidence="6">
    <location>
        <begin position="367"/>
        <end position="388"/>
    </location>
</feature>
<evidence type="ECO:0000256" key="5">
    <source>
        <dbReference type="ARBA" id="ARBA00023136"/>
    </source>
</evidence>
<dbReference type="PROSITE" id="PS50850">
    <property type="entry name" value="MFS"/>
    <property type="match status" value="1"/>
</dbReference>
<organism evidence="8 9">
    <name type="scientific">Croceicoccus marinus</name>
    <dbReference type="NCBI Taxonomy" id="450378"/>
    <lineage>
        <taxon>Bacteria</taxon>
        <taxon>Pseudomonadati</taxon>
        <taxon>Pseudomonadota</taxon>
        <taxon>Alphaproteobacteria</taxon>
        <taxon>Sphingomonadales</taxon>
        <taxon>Erythrobacteraceae</taxon>
        <taxon>Croceicoccus</taxon>
    </lineage>
</organism>
<proteinExistence type="predicted"/>
<evidence type="ECO:0000259" key="7">
    <source>
        <dbReference type="PROSITE" id="PS50850"/>
    </source>
</evidence>
<dbReference type="InterPro" id="IPR036259">
    <property type="entry name" value="MFS_trans_sf"/>
</dbReference>
<feature type="transmembrane region" description="Helical" evidence="6">
    <location>
        <begin position="330"/>
        <end position="355"/>
    </location>
</feature>
<reference evidence="8 9" key="1">
    <citation type="submission" date="2020-08" db="EMBL/GenBank/DDBJ databases">
        <authorList>
            <person name="Liu G."/>
            <person name="Sun C."/>
        </authorList>
    </citation>
    <scope>NUCLEOTIDE SEQUENCE [LARGE SCALE GENOMIC DNA]</scope>
    <source>
        <strain evidence="8 9">OT19</strain>
        <plasmid evidence="8 9">plas1</plasmid>
    </source>
</reference>
<feature type="transmembrane region" description="Helical" evidence="6">
    <location>
        <begin position="192"/>
        <end position="213"/>
    </location>
</feature>
<evidence type="ECO:0000256" key="2">
    <source>
        <dbReference type="ARBA" id="ARBA00022448"/>
    </source>
</evidence>
<evidence type="ECO:0000256" key="6">
    <source>
        <dbReference type="SAM" id="Phobius"/>
    </source>
</evidence>
<dbReference type="InterPro" id="IPR044770">
    <property type="entry name" value="MFS_spinster-like"/>
</dbReference>
<dbReference type="AlphaFoldDB" id="A0A7G6VZ96"/>
<keyword evidence="2" id="KW-0813">Transport</keyword>
<dbReference type="PANTHER" id="PTHR23505:SF79">
    <property type="entry name" value="PROTEIN SPINSTER"/>
    <property type="match status" value="1"/>
</dbReference>
<feature type="transmembrane region" description="Helical" evidence="6">
    <location>
        <begin position="280"/>
        <end position="302"/>
    </location>
</feature>
<feature type="domain" description="Major facilitator superfamily (MFS) profile" evidence="7">
    <location>
        <begin position="127"/>
        <end position="546"/>
    </location>
</feature>
<dbReference type="Pfam" id="PF07690">
    <property type="entry name" value="MFS_1"/>
    <property type="match status" value="1"/>
</dbReference>
<dbReference type="Proteomes" id="UP000515297">
    <property type="component" value="Plasmid plas1"/>
</dbReference>
<dbReference type="SUPFAM" id="SSF103473">
    <property type="entry name" value="MFS general substrate transporter"/>
    <property type="match status" value="1"/>
</dbReference>
<keyword evidence="8" id="KW-0614">Plasmid</keyword>
<dbReference type="GO" id="GO:0022857">
    <property type="term" value="F:transmembrane transporter activity"/>
    <property type="evidence" value="ECO:0007669"/>
    <property type="project" value="InterPro"/>
</dbReference>
<keyword evidence="4 6" id="KW-1133">Transmembrane helix</keyword>
<feature type="transmembrane region" description="Helical" evidence="6">
    <location>
        <begin position="161"/>
        <end position="180"/>
    </location>
</feature>
<evidence type="ECO:0000256" key="4">
    <source>
        <dbReference type="ARBA" id="ARBA00022989"/>
    </source>
</evidence>
<dbReference type="InterPro" id="IPR011701">
    <property type="entry name" value="MFS"/>
</dbReference>
<feature type="transmembrane region" description="Helical" evidence="6">
    <location>
        <begin position="461"/>
        <end position="483"/>
    </location>
</feature>
<evidence type="ECO:0000256" key="3">
    <source>
        <dbReference type="ARBA" id="ARBA00022692"/>
    </source>
</evidence>
<dbReference type="PANTHER" id="PTHR23505">
    <property type="entry name" value="SPINSTER"/>
    <property type="match status" value="1"/>
</dbReference>
<evidence type="ECO:0000313" key="9">
    <source>
        <dbReference type="Proteomes" id="UP000515297"/>
    </source>
</evidence>
<evidence type="ECO:0000256" key="1">
    <source>
        <dbReference type="ARBA" id="ARBA00004141"/>
    </source>
</evidence>
<name>A0A7G6VZ96_9SPHN</name>
<sequence length="557" mass="59620">MRVDGIECILRKPAVPSLRLAHLVLVLRCHGRVRSGCRTGKACAVPWRHQAAVAADPAQFYLCRDARLHYRSCIAGAQFRLVAGHDLDRWCRHDGNVHGGHPCHRPDGPVATGSGAVRRFSGRDWWFIGLLATIYAFNFIDRMIIAVVGEPIRQEFGLSDFQLGIMGGAAFALFYGGIGIPIARLAERVNRIGVVAAATALWSLMTMLSGAATGYVQLLLARMGVGIGEAGFTPPVVSLIADRFPPERRATVFSTIAVGVSVGGAIGVLGGGWIAQTYGWRWAFVAAGAPGLLLALLLWLTIREPVRLNAGQGAPPFGAVIRRVGRSRAFVAFTLGSGMVALVGFGLNLFLIPLLVRRFGFNLAEAALTFAFTFSAATALGGVTGGLIADRFAAGAHRRYGYLPMLATMLAMPLFLAAIYQDEWRIMAVLLFGSTFCLYAFLPTIMTVTQRLVEPRMRATAAAIHAFGQTVFGLGLGSAFLGYMSDLLATARYGTRYAQECLGGGAHASTICEEAAGTGLQQALLLLGLFLLLAILCYWLAARSIAGEIAMIERDGR</sequence>
<dbReference type="CDD" id="cd17328">
    <property type="entry name" value="MFS_spinster_like"/>
    <property type="match status" value="1"/>
</dbReference>
<dbReference type="InterPro" id="IPR020846">
    <property type="entry name" value="MFS_dom"/>
</dbReference>
<keyword evidence="5 6" id="KW-0472">Membrane</keyword>
<dbReference type="Gene3D" id="1.20.1250.20">
    <property type="entry name" value="MFS general substrate transporter like domains"/>
    <property type="match status" value="2"/>
</dbReference>
<gene>
    <name evidence="8" type="ORF">H4O24_18695</name>
</gene>
<feature type="transmembrane region" description="Helical" evidence="6">
    <location>
        <begin position="125"/>
        <end position="149"/>
    </location>
</feature>
<dbReference type="EMBL" id="CP060053">
    <property type="protein sequence ID" value="QNE07061.1"/>
    <property type="molecule type" value="Genomic_DNA"/>
</dbReference>
<feature type="transmembrane region" description="Helical" evidence="6">
    <location>
        <begin position="523"/>
        <end position="541"/>
    </location>
</feature>
<comment type="subcellular location">
    <subcellularLocation>
        <location evidence="1">Membrane</location>
        <topology evidence="1">Multi-pass membrane protein</topology>
    </subcellularLocation>
</comment>
<feature type="transmembrane region" description="Helical" evidence="6">
    <location>
        <begin position="426"/>
        <end position="449"/>
    </location>
</feature>
<feature type="transmembrane region" description="Helical" evidence="6">
    <location>
        <begin position="252"/>
        <end position="274"/>
    </location>
</feature>
<geneLocation type="plasmid" evidence="8 9">
    <name>plas1</name>
</geneLocation>
<evidence type="ECO:0000313" key="8">
    <source>
        <dbReference type="EMBL" id="QNE07061.1"/>
    </source>
</evidence>
<accession>A0A7G6VZ96</accession>
<feature type="transmembrane region" description="Helical" evidence="6">
    <location>
        <begin position="400"/>
        <end position="420"/>
    </location>
</feature>
<protein>
    <submittedName>
        <fullName evidence="8">MFS transporter</fullName>
    </submittedName>
</protein>